<keyword evidence="1" id="KW-0812">Transmembrane</keyword>
<feature type="transmembrane region" description="Helical" evidence="1">
    <location>
        <begin position="96"/>
        <end position="119"/>
    </location>
</feature>
<comment type="caution">
    <text evidence="2">The sequence shown here is derived from an EMBL/GenBank/DDBJ whole genome shotgun (WGS) entry which is preliminary data.</text>
</comment>
<proteinExistence type="predicted"/>
<keyword evidence="1" id="KW-1133">Transmembrane helix</keyword>
<keyword evidence="3" id="KW-1185">Reference proteome</keyword>
<dbReference type="Proteomes" id="UP001524435">
    <property type="component" value="Unassembled WGS sequence"/>
</dbReference>
<organism evidence="2 3">
    <name type="scientific">Massilicoli timonensis</name>
    <dbReference type="NCBI Taxonomy" id="2015901"/>
    <lineage>
        <taxon>Bacteria</taxon>
        <taxon>Bacillati</taxon>
        <taxon>Bacillota</taxon>
        <taxon>Erysipelotrichia</taxon>
        <taxon>Erysipelotrichales</taxon>
        <taxon>Erysipelotrichaceae</taxon>
        <taxon>Massilicoli</taxon>
    </lineage>
</organism>
<feature type="transmembrane region" description="Helical" evidence="1">
    <location>
        <begin position="12"/>
        <end position="43"/>
    </location>
</feature>
<feature type="transmembrane region" description="Helical" evidence="1">
    <location>
        <begin position="125"/>
        <end position="150"/>
    </location>
</feature>
<name>A0ABT1SNF6_9FIRM</name>
<accession>A0ABT1SNF6</accession>
<reference evidence="2 3" key="1">
    <citation type="submission" date="2022-06" db="EMBL/GenBank/DDBJ databases">
        <title>Isolation of gut microbiota from human fecal samples.</title>
        <authorList>
            <person name="Pamer E.G."/>
            <person name="Barat B."/>
            <person name="Waligurski E."/>
            <person name="Medina S."/>
            <person name="Paddock L."/>
            <person name="Mostad J."/>
        </authorList>
    </citation>
    <scope>NUCLEOTIDE SEQUENCE [LARGE SCALE GENOMIC DNA]</scope>
    <source>
        <strain evidence="2 3">DFI.6.1</strain>
    </source>
</reference>
<dbReference type="RefSeq" id="WP_178200728.1">
    <property type="nucleotide sequence ID" value="NZ_CANTYB010000040.1"/>
</dbReference>
<evidence type="ECO:0000313" key="2">
    <source>
        <dbReference type="EMBL" id="MCQ5122729.1"/>
    </source>
</evidence>
<sequence length="165" mass="18926">MSTRQLTRTAIMAAVLYAIFRMFADILYLELITFSLLLFALVFERREVIAAAGIFALLQLLLHGIMLWNIAYLIIFPTYALLFSLSRNWLRKHEGIIPLYCACFSFLCGQLVDLPFLLFDARVTMLYALMGMKTSLIQAGLTFITALFLYEPLFHVLTRIKKQVG</sequence>
<evidence type="ECO:0000256" key="1">
    <source>
        <dbReference type="SAM" id="Phobius"/>
    </source>
</evidence>
<dbReference type="EMBL" id="JANGCH010000029">
    <property type="protein sequence ID" value="MCQ5122729.1"/>
    <property type="molecule type" value="Genomic_DNA"/>
</dbReference>
<evidence type="ECO:0000313" key="3">
    <source>
        <dbReference type="Proteomes" id="UP001524435"/>
    </source>
</evidence>
<feature type="transmembrane region" description="Helical" evidence="1">
    <location>
        <begin position="49"/>
        <end position="75"/>
    </location>
</feature>
<dbReference type="Gene3D" id="1.10.1760.20">
    <property type="match status" value="1"/>
</dbReference>
<keyword evidence="1" id="KW-0472">Membrane</keyword>
<gene>
    <name evidence="2" type="ORF">NE663_10770</name>
</gene>
<protein>
    <submittedName>
        <fullName evidence="2">Cytochrome B</fullName>
    </submittedName>
</protein>